<dbReference type="PhylomeDB" id="M1WFC6"/>
<dbReference type="PANTHER" id="PTHR38248">
    <property type="entry name" value="FUNK1 6"/>
    <property type="match status" value="1"/>
</dbReference>
<keyword evidence="6" id="KW-1185">Reference proteome</keyword>
<evidence type="ECO:0000256" key="1">
    <source>
        <dbReference type="ARBA" id="ARBA00012513"/>
    </source>
</evidence>
<dbReference type="Proteomes" id="UP000016801">
    <property type="component" value="Unassembled WGS sequence"/>
</dbReference>
<dbReference type="PANTHER" id="PTHR38248:SF2">
    <property type="entry name" value="FUNK1 11"/>
    <property type="match status" value="1"/>
</dbReference>
<reference evidence="5 6" key="1">
    <citation type="journal article" date="2013" name="PLoS Genet.">
        <title>Plant-symbiotic fungi as chemical engineers: Multi-genome analysis of the Clavicipitaceae reveals dynamics of alkaloid loci.</title>
        <authorList>
            <person name="Schardl C.L."/>
            <person name="Young C.A."/>
            <person name="Hesse U."/>
            <person name="Amyotte S.G."/>
            <person name="Andreeva K."/>
            <person name="Calie P.J."/>
            <person name="Fleetwood D.J."/>
            <person name="Haws D.C."/>
            <person name="Moore N."/>
            <person name="Oeser B."/>
            <person name="Panaccione D.G."/>
            <person name="Schweri K.K."/>
            <person name="Voisey C.R."/>
            <person name="Farman M.L."/>
            <person name="Jaromczyk J.W."/>
            <person name="Roe B.A."/>
            <person name="O'Sullivan D.M."/>
            <person name="Scott B."/>
            <person name="Tudzynski P."/>
            <person name="An Z."/>
            <person name="Arnaoudova E.G."/>
            <person name="Bullock C.T."/>
            <person name="Charlton N.D."/>
            <person name="Chen L."/>
            <person name="Cox M."/>
            <person name="Dinkins R.D."/>
            <person name="Florea S."/>
            <person name="Glenn A.E."/>
            <person name="Gordon A."/>
            <person name="Gueldener U."/>
            <person name="Harris D.R."/>
            <person name="Hollin W."/>
            <person name="Jaromczyk J."/>
            <person name="Johnson R.D."/>
            <person name="Khan A.K."/>
            <person name="Leistner E."/>
            <person name="Leuchtmann A."/>
            <person name="Li C."/>
            <person name="Liu J."/>
            <person name="Liu J."/>
            <person name="Liu M."/>
            <person name="Mace W."/>
            <person name="Machado C."/>
            <person name="Nagabhyru P."/>
            <person name="Pan J."/>
            <person name="Schmid J."/>
            <person name="Sugawara K."/>
            <person name="Steiner U."/>
            <person name="Takach J.E."/>
            <person name="Tanaka E."/>
            <person name="Webb J.S."/>
            <person name="Wilson E.V."/>
            <person name="Wiseman J.L."/>
            <person name="Yoshida R."/>
            <person name="Zeng Z."/>
        </authorList>
    </citation>
    <scope>NUCLEOTIDE SEQUENCE [LARGE SCALE GENOMIC DNA]</scope>
    <source>
        <strain evidence="5 6">20.1</strain>
    </source>
</reference>
<dbReference type="Gene3D" id="1.10.510.10">
    <property type="entry name" value="Transferase(Phosphotransferase) domain 1"/>
    <property type="match status" value="1"/>
</dbReference>
<proteinExistence type="predicted"/>
<evidence type="ECO:0000256" key="2">
    <source>
        <dbReference type="ARBA" id="ARBA00047899"/>
    </source>
</evidence>
<sequence length="809" mass="91190">MDSQHWNQTIEDNPIANHLVGFHSHAGRKGVSNSADVDGLNAKDVSSLVTNLLYCLEIHPVAQGSLCDDLPKVIDAIGEDMVEDDRLRSLLKAAIIHQADDKTLWDVVLAFITATLTATHTATTASPGTTAPKRSASPIVHTTAGMVNTAEFHRYFDDLLEQELENKLHLASAGFLESFFPSRTYQSVAERFHARCMAGEEPAFNVETHSYESWPNPADEERVVAWLEDFITRLEEFSRPDFPTDISNQRAVLGLPHTYIEGHVAKRKLDACFVSAADQETAMGTLTYFWSQVLGAAELKENIVDEKTAELALGQYSRISLTAQVTRRYVLGFTLCGPLMRVWLFDRQGGIASERININKDPLQFIKVILGFLWMSKEDLGFDPTIKGPDFTLDGPDISDEMKQYIEIKKQDGEDKHIVLDEVISKISCVVGRATTCWKAHVKGHPEEILVVKDTWQNKTRPSEGDMLLLAESGEVVNVARHYHHETVQIRGMDDDILTCVRRGLTVTAWDHAQHGTNGSRTPSRTLLQELRNRETTSTNETGSGLHPQKRVCYSRPTDDAIEPPTELPNRVHRRVIVRDYGKAIYKASSRVALLACIEDCIKGHQSLYKAGILHRDISINNLMIREETATDQTEKGFLIDLDLAIQSNRPDTESDATERSQRTRTATRASTAIGVIEGEEHTFLHDLESFFWVLLWICIHYGKSGNESRIMPKYEKWHYVDNDDLNCRKKNTLTRHADFKNAANDFMPYYKPLEPWINELRELLPQVVQVSGMVFCEGKLPKSPGDDLYLKMIKTLQKAQQDPVVLAD</sequence>
<gene>
    <name evidence="5" type="ORF">CPUR_04683</name>
</gene>
<comment type="catalytic activity">
    <reaction evidence="3">
        <text>L-seryl-[protein] + ATP = O-phospho-L-seryl-[protein] + ADP + H(+)</text>
        <dbReference type="Rhea" id="RHEA:17989"/>
        <dbReference type="Rhea" id="RHEA-COMP:9863"/>
        <dbReference type="Rhea" id="RHEA-COMP:11604"/>
        <dbReference type="ChEBI" id="CHEBI:15378"/>
        <dbReference type="ChEBI" id="CHEBI:29999"/>
        <dbReference type="ChEBI" id="CHEBI:30616"/>
        <dbReference type="ChEBI" id="CHEBI:83421"/>
        <dbReference type="ChEBI" id="CHEBI:456216"/>
        <dbReference type="EC" id="2.7.11.1"/>
    </reaction>
</comment>
<dbReference type="GO" id="GO:0004674">
    <property type="term" value="F:protein serine/threonine kinase activity"/>
    <property type="evidence" value="ECO:0007669"/>
    <property type="project" value="UniProtKB-EC"/>
</dbReference>
<organism evidence="5 6">
    <name type="scientific">Claviceps purpurea (strain 20.1)</name>
    <name type="common">Ergot fungus</name>
    <name type="synonym">Sphacelia segetum</name>
    <dbReference type="NCBI Taxonomy" id="1111077"/>
    <lineage>
        <taxon>Eukaryota</taxon>
        <taxon>Fungi</taxon>
        <taxon>Dikarya</taxon>
        <taxon>Ascomycota</taxon>
        <taxon>Pezizomycotina</taxon>
        <taxon>Sordariomycetes</taxon>
        <taxon>Hypocreomycetidae</taxon>
        <taxon>Hypocreales</taxon>
        <taxon>Clavicipitaceae</taxon>
        <taxon>Claviceps</taxon>
    </lineage>
</organism>
<evidence type="ECO:0000256" key="3">
    <source>
        <dbReference type="ARBA" id="ARBA00048679"/>
    </source>
</evidence>
<protein>
    <recommendedName>
        <fullName evidence="1">non-specific serine/threonine protein kinase</fullName>
        <ecNumber evidence="1">2.7.11.1</ecNumber>
    </recommendedName>
</protein>
<dbReference type="Pfam" id="PF17667">
    <property type="entry name" value="Pkinase_fungal"/>
    <property type="match status" value="1"/>
</dbReference>
<dbReference type="InterPro" id="IPR011009">
    <property type="entry name" value="Kinase-like_dom_sf"/>
</dbReference>
<dbReference type="InterPro" id="IPR008266">
    <property type="entry name" value="Tyr_kinase_AS"/>
</dbReference>
<dbReference type="InterPro" id="IPR040976">
    <property type="entry name" value="Pkinase_fungal"/>
</dbReference>
<dbReference type="EC" id="2.7.11.1" evidence="1"/>
<dbReference type="PROSITE" id="PS00109">
    <property type="entry name" value="PROTEIN_KINASE_TYR"/>
    <property type="match status" value="1"/>
</dbReference>
<evidence type="ECO:0000313" key="5">
    <source>
        <dbReference type="EMBL" id="CCE30834.1"/>
    </source>
</evidence>
<dbReference type="OrthoDB" id="5584477at2759"/>
<dbReference type="HOGENOM" id="CLU_005513_5_0_1"/>
<evidence type="ECO:0000259" key="4">
    <source>
        <dbReference type="Pfam" id="PF17667"/>
    </source>
</evidence>
<accession>M1WFC6</accession>
<dbReference type="SUPFAM" id="SSF56112">
    <property type="entry name" value="Protein kinase-like (PK-like)"/>
    <property type="match status" value="1"/>
</dbReference>
<feature type="domain" description="Fungal-type protein kinase" evidence="4">
    <location>
        <begin position="268"/>
        <end position="699"/>
    </location>
</feature>
<name>M1WFC6_CLAP2</name>
<dbReference type="VEuPathDB" id="FungiDB:CPUR_04683"/>
<dbReference type="AlphaFoldDB" id="M1WFC6"/>
<comment type="caution">
    <text evidence="5">The sequence shown here is derived from an EMBL/GenBank/DDBJ whole genome shotgun (WGS) entry which is preliminary data.</text>
</comment>
<comment type="catalytic activity">
    <reaction evidence="2">
        <text>L-threonyl-[protein] + ATP = O-phospho-L-threonyl-[protein] + ADP + H(+)</text>
        <dbReference type="Rhea" id="RHEA:46608"/>
        <dbReference type="Rhea" id="RHEA-COMP:11060"/>
        <dbReference type="Rhea" id="RHEA-COMP:11605"/>
        <dbReference type="ChEBI" id="CHEBI:15378"/>
        <dbReference type="ChEBI" id="CHEBI:30013"/>
        <dbReference type="ChEBI" id="CHEBI:30616"/>
        <dbReference type="ChEBI" id="CHEBI:61977"/>
        <dbReference type="ChEBI" id="CHEBI:456216"/>
        <dbReference type="EC" id="2.7.11.1"/>
    </reaction>
</comment>
<dbReference type="EMBL" id="CAGA01000025">
    <property type="protein sequence ID" value="CCE30834.1"/>
    <property type="molecule type" value="Genomic_DNA"/>
</dbReference>
<evidence type="ECO:0000313" key="6">
    <source>
        <dbReference type="Proteomes" id="UP000016801"/>
    </source>
</evidence>
<dbReference type="eggNOG" id="ENOG502S5WB">
    <property type="taxonomic scope" value="Eukaryota"/>
</dbReference>